<comment type="caution">
    <text evidence="5">The sequence shown here is derived from an EMBL/GenBank/DDBJ whole genome shotgun (WGS) entry which is preliminary data.</text>
</comment>
<gene>
    <name evidence="5" type="ORF">IMSHALPRED_003732</name>
</gene>
<organism evidence="5 6">
    <name type="scientific">Imshaugia aleurites</name>
    <dbReference type="NCBI Taxonomy" id="172621"/>
    <lineage>
        <taxon>Eukaryota</taxon>
        <taxon>Fungi</taxon>
        <taxon>Dikarya</taxon>
        <taxon>Ascomycota</taxon>
        <taxon>Pezizomycotina</taxon>
        <taxon>Lecanoromycetes</taxon>
        <taxon>OSLEUM clade</taxon>
        <taxon>Lecanoromycetidae</taxon>
        <taxon>Lecanorales</taxon>
        <taxon>Lecanorineae</taxon>
        <taxon>Parmeliaceae</taxon>
        <taxon>Imshaugia</taxon>
    </lineage>
</organism>
<dbReference type="GO" id="GO:0016887">
    <property type="term" value="F:ATP hydrolysis activity"/>
    <property type="evidence" value="ECO:0007669"/>
    <property type="project" value="InterPro"/>
</dbReference>
<dbReference type="PROSITE" id="PS50893">
    <property type="entry name" value="ABC_TRANSPORTER_2"/>
    <property type="match status" value="1"/>
</dbReference>
<dbReference type="InterPro" id="IPR003439">
    <property type="entry name" value="ABC_transporter-like_ATP-bd"/>
</dbReference>
<dbReference type="Proteomes" id="UP000664534">
    <property type="component" value="Unassembled WGS sequence"/>
</dbReference>
<dbReference type="SMART" id="SM00382">
    <property type="entry name" value="AAA"/>
    <property type="match status" value="2"/>
</dbReference>
<protein>
    <recommendedName>
        <fullName evidence="4">ABC transporter domain-containing protein</fullName>
    </recommendedName>
</protein>
<feature type="compositionally biased region" description="Polar residues" evidence="3">
    <location>
        <begin position="9"/>
        <end position="21"/>
    </location>
</feature>
<dbReference type="OrthoDB" id="10255969at2759"/>
<accession>A0A8H3F815</accession>
<feature type="domain" description="ABC transporter" evidence="4">
    <location>
        <begin position="29"/>
        <end position="318"/>
    </location>
</feature>
<reference evidence="5" key="1">
    <citation type="submission" date="2021-03" db="EMBL/GenBank/DDBJ databases">
        <authorList>
            <person name="Tagirdzhanova G."/>
        </authorList>
    </citation>
    <scope>NUCLEOTIDE SEQUENCE</scope>
</reference>
<dbReference type="Pfam" id="PF00005">
    <property type="entry name" value="ABC_tran"/>
    <property type="match status" value="2"/>
</dbReference>
<dbReference type="PANTHER" id="PTHR43514:SF4">
    <property type="entry name" value="ABC TRANSPORTER I FAMILY MEMBER 10"/>
    <property type="match status" value="1"/>
</dbReference>
<evidence type="ECO:0000313" key="5">
    <source>
        <dbReference type="EMBL" id="CAF9917732.1"/>
    </source>
</evidence>
<feature type="region of interest" description="Disordered" evidence="3">
    <location>
        <begin position="1"/>
        <end position="21"/>
    </location>
</feature>
<evidence type="ECO:0000259" key="4">
    <source>
        <dbReference type="PROSITE" id="PS50893"/>
    </source>
</evidence>
<dbReference type="GO" id="GO:0005524">
    <property type="term" value="F:ATP binding"/>
    <property type="evidence" value="ECO:0007669"/>
    <property type="project" value="UniProtKB-KW"/>
</dbReference>
<dbReference type="Gene3D" id="3.40.50.300">
    <property type="entry name" value="P-loop containing nucleotide triphosphate hydrolases"/>
    <property type="match status" value="2"/>
</dbReference>
<proteinExistence type="predicted"/>
<dbReference type="SUPFAM" id="SSF52540">
    <property type="entry name" value="P-loop containing nucleoside triphosphate hydrolases"/>
    <property type="match status" value="2"/>
</dbReference>
<dbReference type="EMBL" id="CAJPDT010000019">
    <property type="protein sequence ID" value="CAF9917732.1"/>
    <property type="molecule type" value="Genomic_DNA"/>
</dbReference>
<dbReference type="InterPro" id="IPR003593">
    <property type="entry name" value="AAA+_ATPase"/>
</dbReference>
<evidence type="ECO:0000256" key="2">
    <source>
        <dbReference type="ARBA" id="ARBA00022840"/>
    </source>
</evidence>
<dbReference type="InterPro" id="IPR027417">
    <property type="entry name" value="P-loop_NTPase"/>
</dbReference>
<sequence length="706" mass="78643">MRRPPPPTRNSARSTPSFYSTVTQSPPMIRIENGTFYRKYPSVLDQDAASNPAIFPGLTWSLPSKAVGDAKQQHWAVIGPSNAGKTTFFDIIRGQHLCIPPAARSFPYLSTKEVEREDSRYRNVLRAIQHVGFGGERGGAGRSGTRGAYLSARYESRREATDFSVMDFLRGNTDLNPLEEQEGKDVNDQSLNKVISDLKLKALVDMPMGNLSNGQTRRARIARALLGNPMVLLLDEPFMGLDPPTMKTLSPLLYSLAQASSPRLVLALRPQDPIPGWITHVIRLGPKFQIIYQGSKDLVGLGTAGATARTRKLIGTGSSARIDIPEHVIPQRGLTKAYQLERIKYLPGTNYPFCWLEPTKAESREGIPLVDTGVPVLLNEALVEMQGVHVRYGDQEVLGSWEQENRGQTQKGLSWTIRRGERWGVFGPNGCGKTTLVSLICSDHPQAYSLPIKVFGRGRLPQLGLPGISIFDIQSRIGQSSPEIHAFFPRNLSIRQTLESAWADTFLGTPRLTYENDINVDTCLRWFEAELNPAFTPLTTNFVTKIWKKDKGFPNSIDWADNIRFGDAPFSAQRVALFLRSIVKRPDLVVLDEAFSGMDDYTRDKCMLFLTWGETKSFGVPVDRKEGVKTRFVYDTPPQLLSERTIEGLGKDQALICVSHIKEEVPGVVRQWMSLPEAGTGNAARFGRFPGPLEGYDHGWDEIWGV</sequence>
<name>A0A8H3F815_9LECA</name>
<evidence type="ECO:0000313" key="6">
    <source>
        <dbReference type="Proteomes" id="UP000664534"/>
    </source>
</evidence>
<keyword evidence="1" id="KW-0547">Nucleotide-binding</keyword>
<dbReference type="AlphaFoldDB" id="A0A8H3F815"/>
<dbReference type="InterPro" id="IPR050334">
    <property type="entry name" value="Molybdenum_import_ModC"/>
</dbReference>
<evidence type="ECO:0000256" key="1">
    <source>
        <dbReference type="ARBA" id="ARBA00022741"/>
    </source>
</evidence>
<keyword evidence="6" id="KW-1185">Reference proteome</keyword>
<keyword evidence="2" id="KW-0067">ATP-binding</keyword>
<dbReference type="GO" id="GO:0005739">
    <property type="term" value="C:mitochondrion"/>
    <property type="evidence" value="ECO:0007669"/>
    <property type="project" value="TreeGrafter"/>
</dbReference>
<dbReference type="PANTHER" id="PTHR43514">
    <property type="entry name" value="ABC TRANSPORTER I FAMILY MEMBER 10"/>
    <property type="match status" value="1"/>
</dbReference>
<evidence type="ECO:0000256" key="3">
    <source>
        <dbReference type="SAM" id="MobiDB-lite"/>
    </source>
</evidence>